<dbReference type="InterPro" id="IPR009430">
    <property type="entry name" value="GvpL/GvpF"/>
</dbReference>
<gene>
    <name evidence="1" type="ORF">C5613_44030</name>
</gene>
<reference evidence="2" key="1">
    <citation type="submission" date="2018-02" db="EMBL/GenBank/DDBJ databases">
        <title>Draft genome sequencing of Rhodococcus opacus KU647198.</title>
        <authorList>
            <person name="Zheng B.-X."/>
        </authorList>
    </citation>
    <scope>NUCLEOTIDE SEQUENCE [LARGE SCALE GENOMIC DNA]</scope>
    <source>
        <strain evidence="2">04-OD7</strain>
    </source>
</reference>
<proteinExistence type="predicted"/>
<dbReference type="AlphaFoldDB" id="A0A2S8I5T1"/>
<accession>A0A2S8I5T1</accession>
<dbReference type="Pfam" id="PF06386">
    <property type="entry name" value="GvpL_GvpF"/>
    <property type="match status" value="1"/>
</dbReference>
<protein>
    <submittedName>
        <fullName evidence="1">Gas vesicle protein GvpFL</fullName>
    </submittedName>
</protein>
<evidence type="ECO:0000313" key="2">
    <source>
        <dbReference type="Proteomes" id="UP000239290"/>
    </source>
</evidence>
<name>A0A2S8I5T1_RHOOP</name>
<comment type="caution">
    <text evidence="1">The sequence shown here is derived from an EMBL/GenBank/DDBJ whole genome shotgun (WGS) entry which is preliminary data.</text>
</comment>
<dbReference type="GO" id="GO:0031411">
    <property type="term" value="C:gas vesicle"/>
    <property type="evidence" value="ECO:0007669"/>
    <property type="project" value="InterPro"/>
</dbReference>
<organism evidence="1 2">
    <name type="scientific">Rhodococcus opacus</name>
    <name type="common">Nocardia opaca</name>
    <dbReference type="NCBI Taxonomy" id="37919"/>
    <lineage>
        <taxon>Bacteria</taxon>
        <taxon>Bacillati</taxon>
        <taxon>Actinomycetota</taxon>
        <taxon>Actinomycetes</taxon>
        <taxon>Mycobacteriales</taxon>
        <taxon>Nocardiaceae</taxon>
        <taxon>Rhodococcus</taxon>
    </lineage>
</organism>
<feature type="non-terminal residue" evidence="1">
    <location>
        <position position="99"/>
    </location>
</feature>
<dbReference type="Proteomes" id="UP000239290">
    <property type="component" value="Unassembled WGS sequence"/>
</dbReference>
<dbReference type="EMBL" id="PUIO01000137">
    <property type="protein sequence ID" value="PQP10045.1"/>
    <property type="molecule type" value="Genomic_DNA"/>
</dbReference>
<dbReference type="GO" id="GO:0031412">
    <property type="term" value="P:gas vesicle organization"/>
    <property type="evidence" value="ECO:0007669"/>
    <property type="project" value="InterPro"/>
</dbReference>
<evidence type="ECO:0000313" key="1">
    <source>
        <dbReference type="EMBL" id="PQP10045.1"/>
    </source>
</evidence>
<sequence length="99" mass="10318">MMSTSNQAADAPEQPRTTGVYVYGIVPADVEAEDDAVGVDDSRVSTVRHGDIAALVSEISVDRPIGKPADLQAHAHLLDGVARVAPVLPLRFGAVLTDA</sequence>